<feature type="transmembrane region" description="Helical" evidence="7">
    <location>
        <begin position="334"/>
        <end position="353"/>
    </location>
</feature>
<protein>
    <recommendedName>
        <fullName evidence="7">Solute carrier family 40 member</fullName>
    </recommendedName>
</protein>
<evidence type="ECO:0000256" key="6">
    <source>
        <dbReference type="ARBA" id="ARBA00023136"/>
    </source>
</evidence>
<name>A0AAN9BQ82_9CAEN</name>
<feature type="transmembrane region" description="Helical" evidence="7">
    <location>
        <begin position="189"/>
        <end position="207"/>
    </location>
</feature>
<dbReference type="PANTHER" id="PTHR11660">
    <property type="entry name" value="SOLUTE CARRIER FAMILY 40 MEMBER"/>
    <property type="match status" value="1"/>
</dbReference>
<accession>A0AAN9BQ82</accession>
<keyword evidence="7" id="KW-0406">Ion transport</keyword>
<dbReference type="Proteomes" id="UP001374579">
    <property type="component" value="Unassembled WGS sequence"/>
</dbReference>
<evidence type="ECO:0000313" key="9">
    <source>
        <dbReference type="EMBL" id="KAK7109677.1"/>
    </source>
</evidence>
<dbReference type="AlphaFoldDB" id="A0AAN9BQ82"/>
<keyword evidence="10" id="KW-1185">Reference proteome</keyword>
<evidence type="ECO:0000256" key="5">
    <source>
        <dbReference type="ARBA" id="ARBA00022989"/>
    </source>
</evidence>
<sequence>MWITKTNLTIYCSHFLSCWGNRMWGFGMGMFLVRIADDSIQLSATYGLVSGLAIFFFGALVGDWVDNTPRLKAAQLSLVLQDALMLGCAAVVIAFLWKTDDIQASGWLSPFLKALIIFLGVLSNLASQARVIAVERDWIVEICGKNTDHLASMTAMMRRVDQISMILAPMATGQVMGYIGLVYGAIFIGGWNVLSVFVEFYLMWKVYNTVPALKAKKNERRVANVELEKENTVSQRQPANGNGHTPTPTETNAESANGKNIDGSLASVPRAEGGTQQQIHPAGSSLTHLSEDLGEEMHDKTYGNGEVNSRVVVKLSRSRLLYQFVTLYRGWRTYVSYSVALPGLALAFLYMTVLGFDNITVAYAVTQGLTESVLGILMGSSAVFGILGTFAYPVIRRQTGLVRSGFIALSCQVSCLTLCVVSVWMPGSPFDPLYRKVFDLPDGCEGDTGNASGLLVTETSPAPTANLLNSSADIMADNISNRTADCDVHAKWVPDSPLSVIFLMAGIFLARFGVWIADLTITQLFLEKVVPTQRGIVNGVQSSLNQLMDLLKFALVVVLPDTQTFGFIIIISFSFIFTAWLLYAIFVRRENVPLCVCPSARSAVLAPDARDSGTARRSDSHFNADLDAMNVLV</sequence>
<feature type="transmembrane region" description="Helical" evidence="7">
    <location>
        <begin position="73"/>
        <end position="95"/>
    </location>
</feature>
<feature type="compositionally biased region" description="Polar residues" evidence="8">
    <location>
        <begin position="232"/>
        <end position="258"/>
    </location>
</feature>
<proteinExistence type="inferred from homology"/>
<feature type="transmembrane region" description="Helical" evidence="7">
    <location>
        <begin position="500"/>
        <end position="521"/>
    </location>
</feature>
<comment type="subcellular location">
    <subcellularLocation>
        <location evidence="1 7">Membrane</location>
        <topology evidence="1 7">Multi-pass membrane protein</topology>
    </subcellularLocation>
</comment>
<dbReference type="GO" id="GO:0005381">
    <property type="term" value="F:iron ion transmembrane transporter activity"/>
    <property type="evidence" value="ECO:0007669"/>
    <property type="project" value="UniProtKB-UniRule"/>
</dbReference>
<evidence type="ECO:0000313" key="10">
    <source>
        <dbReference type="Proteomes" id="UP001374579"/>
    </source>
</evidence>
<feature type="transmembrane region" description="Helical" evidence="7">
    <location>
        <begin position="565"/>
        <end position="586"/>
    </location>
</feature>
<evidence type="ECO:0000256" key="1">
    <source>
        <dbReference type="ARBA" id="ARBA00004141"/>
    </source>
</evidence>
<evidence type="ECO:0000256" key="7">
    <source>
        <dbReference type="RuleBase" id="RU365065"/>
    </source>
</evidence>
<keyword evidence="3 7" id="KW-0813">Transport</keyword>
<dbReference type="InterPro" id="IPR009716">
    <property type="entry name" value="Ferroportin-1"/>
</dbReference>
<feature type="transmembrane region" description="Helical" evidence="7">
    <location>
        <begin position="40"/>
        <end position="61"/>
    </location>
</feature>
<dbReference type="EMBL" id="JBAMIC010000003">
    <property type="protein sequence ID" value="KAK7109677.1"/>
    <property type="molecule type" value="Genomic_DNA"/>
</dbReference>
<dbReference type="SUPFAM" id="SSF103473">
    <property type="entry name" value="MFS general substrate transporter"/>
    <property type="match status" value="2"/>
</dbReference>
<feature type="transmembrane region" description="Helical" evidence="7">
    <location>
        <begin position="373"/>
        <end position="394"/>
    </location>
</feature>
<evidence type="ECO:0000256" key="4">
    <source>
        <dbReference type="ARBA" id="ARBA00022692"/>
    </source>
</evidence>
<keyword evidence="6 7" id="KW-0472">Membrane</keyword>
<dbReference type="GO" id="GO:0016020">
    <property type="term" value="C:membrane"/>
    <property type="evidence" value="ECO:0007669"/>
    <property type="project" value="UniProtKB-SubCell"/>
</dbReference>
<organism evidence="9 10">
    <name type="scientific">Littorina saxatilis</name>
    <dbReference type="NCBI Taxonomy" id="31220"/>
    <lineage>
        <taxon>Eukaryota</taxon>
        <taxon>Metazoa</taxon>
        <taxon>Spiralia</taxon>
        <taxon>Lophotrochozoa</taxon>
        <taxon>Mollusca</taxon>
        <taxon>Gastropoda</taxon>
        <taxon>Caenogastropoda</taxon>
        <taxon>Littorinimorpha</taxon>
        <taxon>Littorinoidea</taxon>
        <taxon>Littorinidae</taxon>
        <taxon>Littorina</taxon>
    </lineage>
</organism>
<feature type="transmembrane region" description="Helical" evidence="7">
    <location>
        <begin position="406"/>
        <end position="425"/>
    </location>
</feature>
<comment type="similarity">
    <text evidence="2 7">Belongs to the ferroportin (FP) (TC 2.A.100) family. SLC40A subfamily.</text>
</comment>
<evidence type="ECO:0000256" key="8">
    <source>
        <dbReference type="SAM" id="MobiDB-lite"/>
    </source>
</evidence>
<dbReference type="InterPro" id="IPR036259">
    <property type="entry name" value="MFS_trans_sf"/>
</dbReference>
<gene>
    <name evidence="9" type="ORF">V1264_013676</name>
</gene>
<dbReference type="CDD" id="cd17480">
    <property type="entry name" value="MFS_SLC40A1_like"/>
    <property type="match status" value="1"/>
</dbReference>
<comment type="function">
    <text evidence="7">May be involved in iron transport and iron homeostasis.</text>
</comment>
<evidence type="ECO:0000256" key="2">
    <source>
        <dbReference type="ARBA" id="ARBA00006279"/>
    </source>
</evidence>
<reference evidence="9 10" key="1">
    <citation type="submission" date="2024-02" db="EMBL/GenBank/DDBJ databases">
        <title>Chromosome-scale genome assembly of the rough periwinkle Littorina saxatilis.</title>
        <authorList>
            <person name="De Jode A."/>
            <person name="Faria R."/>
            <person name="Formenti G."/>
            <person name="Sims Y."/>
            <person name="Smith T.P."/>
            <person name="Tracey A."/>
            <person name="Wood J.M.D."/>
            <person name="Zagrodzka Z.B."/>
            <person name="Johannesson K."/>
            <person name="Butlin R.K."/>
            <person name="Leder E.H."/>
        </authorList>
    </citation>
    <scope>NUCLEOTIDE SEQUENCE [LARGE SCALE GENOMIC DNA]</scope>
    <source>
        <strain evidence="9">Snail1</strain>
        <tissue evidence="9">Muscle</tissue>
    </source>
</reference>
<feature type="transmembrane region" description="Helical" evidence="7">
    <location>
        <begin position="107"/>
        <end position="126"/>
    </location>
</feature>
<keyword evidence="5 7" id="KW-1133">Transmembrane helix</keyword>
<feature type="transmembrane region" description="Helical" evidence="7">
    <location>
        <begin position="163"/>
        <end position="183"/>
    </location>
</feature>
<dbReference type="PANTHER" id="PTHR11660:SF57">
    <property type="entry name" value="SOLUTE CARRIER FAMILY 40 MEMBER"/>
    <property type="match status" value="1"/>
</dbReference>
<evidence type="ECO:0000256" key="3">
    <source>
        <dbReference type="ARBA" id="ARBA00022448"/>
    </source>
</evidence>
<comment type="caution">
    <text evidence="9">The sequence shown here is derived from an EMBL/GenBank/DDBJ whole genome shotgun (WGS) entry which is preliminary data.</text>
</comment>
<feature type="region of interest" description="Disordered" evidence="8">
    <location>
        <begin position="226"/>
        <end position="267"/>
    </location>
</feature>
<dbReference type="Pfam" id="PF06963">
    <property type="entry name" value="FPN1"/>
    <property type="match status" value="1"/>
</dbReference>
<keyword evidence="4 7" id="KW-0812">Transmembrane</keyword>